<feature type="compositionally biased region" description="Polar residues" evidence="1">
    <location>
        <begin position="265"/>
        <end position="277"/>
    </location>
</feature>
<dbReference type="PATRIC" id="fig|913075.3.peg.5001"/>
<accession>G5NMA1</accession>
<comment type="caution">
    <text evidence="2">The sequence shown here is derived from an EMBL/GenBank/DDBJ whole genome shotgun (WGS) entry which is preliminary data.</text>
</comment>
<evidence type="ECO:0000313" key="3">
    <source>
        <dbReference type="Proteomes" id="UP000003532"/>
    </source>
</evidence>
<dbReference type="EMBL" id="AFCO01002070">
    <property type="protein sequence ID" value="EHC47553.1"/>
    <property type="molecule type" value="Genomic_DNA"/>
</dbReference>
<sequence length="290" mass="33202">MHHRAGVTFRLSRPVPHHVGWAVVWPIISGYGKNCSGDAEKDVTMSESLIIFCREWAVTVALTGYLAPAYQHPVMPVHGLAQLTRMLQAYPRMPVLLGLRPHEHVVDLYRLRPLLAGRAVLFVGRCFYWTDYNLPEWLALERYGFCTWDAMQDPFSRRMELRRFSRLCVDVKDEGDDRGGRPAIPHMTETQVLERANRWLYRELSATGLTGYEVRVLSLMTEGRNGNLPSRTRSLHKNNGLYKLGMTKRLTDLFRGVKVRAALQSGLSQQTEDSSPETGDIIPLRQEVRR</sequence>
<dbReference type="BioCyc" id="SENT913075:G120P-25-MONOMER"/>
<name>G5NMA1_SALET</name>
<evidence type="ECO:0000313" key="2">
    <source>
        <dbReference type="EMBL" id="EHC47553.1"/>
    </source>
</evidence>
<gene>
    <name evidence="2" type="ORF">LTSEINV_6552</name>
</gene>
<reference evidence="2 3" key="1">
    <citation type="journal article" date="2011" name="BMC Genomics">
        <title>Genome sequencing reveals diversification of virulence factor content and possible host adaptation in distinct subpopulations of Salmonella enterica.</title>
        <authorList>
            <person name="den Bakker H.C."/>
            <person name="Moreno Switt A.I."/>
            <person name="Govoni G."/>
            <person name="Cummings C.A."/>
            <person name="Ranieri M.L."/>
            <person name="Degoricija L."/>
            <person name="Hoelzer K."/>
            <person name="Rodriguez-Rivera L.D."/>
            <person name="Brown S."/>
            <person name="Bolchacova E."/>
            <person name="Furtado M.R."/>
            <person name="Wiedmann M."/>
        </authorList>
    </citation>
    <scope>NUCLEOTIDE SEQUENCE [LARGE SCALE GENOMIC DNA]</scope>
    <source>
        <strain evidence="2 3">R8-3668</strain>
    </source>
</reference>
<dbReference type="Proteomes" id="UP000003532">
    <property type="component" value="Unassembled WGS sequence"/>
</dbReference>
<feature type="region of interest" description="Disordered" evidence="1">
    <location>
        <begin position="265"/>
        <end position="290"/>
    </location>
</feature>
<organism evidence="2 3">
    <name type="scientific">Salmonella enterica subsp. enterica serovar Inverness str. R8-3668</name>
    <dbReference type="NCBI Taxonomy" id="913075"/>
    <lineage>
        <taxon>Bacteria</taxon>
        <taxon>Pseudomonadati</taxon>
        <taxon>Pseudomonadota</taxon>
        <taxon>Gammaproteobacteria</taxon>
        <taxon>Enterobacterales</taxon>
        <taxon>Enterobacteriaceae</taxon>
        <taxon>Salmonella</taxon>
    </lineage>
</organism>
<proteinExistence type="predicted"/>
<dbReference type="AlphaFoldDB" id="G5NMA1"/>
<evidence type="ECO:0000256" key="1">
    <source>
        <dbReference type="SAM" id="MobiDB-lite"/>
    </source>
</evidence>
<protein>
    <submittedName>
        <fullName evidence="2">Putative AraC-family transcription regulator sprB</fullName>
    </submittedName>
</protein>